<dbReference type="PANTHER" id="PTHR48094">
    <property type="entry name" value="PROTEIN/NUCLEIC ACID DEGLYCASE DJ-1-RELATED"/>
    <property type="match status" value="1"/>
</dbReference>
<evidence type="ECO:0000256" key="1">
    <source>
        <dbReference type="ARBA" id="ARBA00023016"/>
    </source>
</evidence>
<reference evidence="5 6" key="1">
    <citation type="submission" date="2016-10" db="EMBL/GenBank/DDBJ databases">
        <authorList>
            <person name="de Groot N.N."/>
        </authorList>
    </citation>
    <scope>NUCLEOTIDE SEQUENCE [LARGE SCALE GENOMIC DNA]</scope>
    <source>
        <strain evidence="5 6">A-4</strain>
    </source>
</reference>
<dbReference type="PANTHER" id="PTHR48094:SF11">
    <property type="entry name" value="GLUTATHIONE-INDEPENDENT GLYOXALASE HSP31-RELATED"/>
    <property type="match status" value="1"/>
</dbReference>
<dbReference type="SUPFAM" id="SSF52317">
    <property type="entry name" value="Class I glutamine amidotransferase-like"/>
    <property type="match status" value="1"/>
</dbReference>
<dbReference type="GO" id="GO:0008233">
    <property type="term" value="F:peptidase activity"/>
    <property type="evidence" value="ECO:0007669"/>
    <property type="project" value="UniProtKB-KW"/>
</dbReference>
<keyword evidence="5" id="KW-0378">Hydrolase</keyword>
<dbReference type="eggNOG" id="COG0693">
    <property type="taxonomic scope" value="Bacteria"/>
</dbReference>
<protein>
    <submittedName>
        <fullName evidence="5">Putative intracellular protease/amidase</fullName>
    </submittedName>
</protein>
<dbReference type="GO" id="GO:0005737">
    <property type="term" value="C:cytoplasm"/>
    <property type="evidence" value="ECO:0007669"/>
    <property type="project" value="TreeGrafter"/>
</dbReference>
<dbReference type="RefSeq" id="WP_074486572.1">
    <property type="nucleotide sequence ID" value="NZ_FMXP01000034.1"/>
</dbReference>
<organism evidence="5 6">
    <name type="scientific">Streptococcus henryi</name>
    <dbReference type="NCBI Taxonomy" id="439219"/>
    <lineage>
        <taxon>Bacteria</taxon>
        <taxon>Bacillati</taxon>
        <taxon>Bacillota</taxon>
        <taxon>Bacilli</taxon>
        <taxon>Lactobacillales</taxon>
        <taxon>Streptococcaceae</taxon>
        <taxon>Streptococcus</taxon>
    </lineage>
</organism>
<accession>A0A1G6D9C9</accession>
<dbReference type="GO" id="GO:0019243">
    <property type="term" value="P:methylglyoxal catabolic process to D-lactate via S-lactoyl-glutathione"/>
    <property type="evidence" value="ECO:0007669"/>
    <property type="project" value="TreeGrafter"/>
</dbReference>
<dbReference type="InterPro" id="IPR050325">
    <property type="entry name" value="Prot/Nucl_acid_deglycase"/>
</dbReference>
<name>A0A1G6D9C9_9STRE</name>
<gene>
    <name evidence="5" type="ORF">SAMN02910293_02047</name>
</gene>
<dbReference type="GO" id="GO:0006508">
    <property type="term" value="P:proteolysis"/>
    <property type="evidence" value="ECO:0007669"/>
    <property type="project" value="UniProtKB-KW"/>
</dbReference>
<dbReference type="InterPro" id="IPR002818">
    <property type="entry name" value="DJ-1/PfpI"/>
</dbReference>
<dbReference type="Proteomes" id="UP000182508">
    <property type="component" value="Unassembled WGS sequence"/>
</dbReference>
<dbReference type="Pfam" id="PF01965">
    <property type="entry name" value="DJ-1_PfpI"/>
    <property type="match status" value="1"/>
</dbReference>
<evidence type="ECO:0000256" key="3">
    <source>
        <dbReference type="ARBA" id="ARBA00038493"/>
    </source>
</evidence>
<keyword evidence="5" id="KW-0645">Protease</keyword>
<dbReference type="STRING" id="439219.SAMN02910293_02047"/>
<dbReference type="Gene3D" id="3.40.50.880">
    <property type="match status" value="1"/>
</dbReference>
<evidence type="ECO:0000313" key="6">
    <source>
        <dbReference type="Proteomes" id="UP000182508"/>
    </source>
</evidence>
<dbReference type="GO" id="GO:0019172">
    <property type="term" value="F:glyoxalase III activity"/>
    <property type="evidence" value="ECO:0007669"/>
    <property type="project" value="TreeGrafter"/>
</dbReference>
<keyword evidence="6" id="KW-1185">Reference proteome</keyword>
<keyword evidence="2" id="KW-0456">Lyase</keyword>
<sequence>MTKALIVLTNVEKYSPSNRPTGLWLGELTHFYEHMDKAGVEVDFVSPLGGYVPLDPHSMSFLNETDLHYYNNRDFVSKALANTKKPEEINSSDYDLIYYTGGHGTMWDFPENAELAKIASDIYQNGGIISAVCHGVVGLLPIMDENGRALIAGKTVTGFTNEEEDMNGTTDIVPYLTEDVLKDKGANYEKEAAFSPVVRVDGRLMTGQNPQSAGLLGKTVVEALGLK</sequence>
<comment type="similarity">
    <text evidence="3">Belongs to the peptidase C56 family. HSP31-like subfamily.</text>
</comment>
<keyword evidence="1" id="KW-0346">Stress response</keyword>
<feature type="domain" description="DJ-1/PfpI" evidence="4">
    <location>
        <begin position="27"/>
        <end position="222"/>
    </location>
</feature>
<evidence type="ECO:0000313" key="5">
    <source>
        <dbReference type="EMBL" id="SDB41720.1"/>
    </source>
</evidence>
<dbReference type="InterPro" id="IPR029062">
    <property type="entry name" value="Class_I_gatase-like"/>
</dbReference>
<evidence type="ECO:0000256" key="2">
    <source>
        <dbReference type="ARBA" id="ARBA00023239"/>
    </source>
</evidence>
<proteinExistence type="inferred from homology"/>
<dbReference type="CDD" id="cd03141">
    <property type="entry name" value="GATase1_Hsp31_like"/>
    <property type="match status" value="1"/>
</dbReference>
<dbReference type="EMBL" id="FMXP01000034">
    <property type="protein sequence ID" value="SDB41720.1"/>
    <property type="molecule type" value="Genomic_DNA"/>
</dbReference>
<evidence type="ECO:0000259" key="4">
    <source>
        <dbReference type="Pfam" id="PF01965"/>
    </source>
</evidence>
<dbReference type="AlphaFoldDB" id="A0A1G6D9C9"/>